<sequence length="336" mass="38514">MVTNIQSQYQLPRDFQGFGAASHDCKWPNGARIAVSFVLNYEEGGERSILEGDAHSEPYLWEKGSSGGHREGARYLNAEQDFEYGSRVGVWRLMRLFAEFDWKITVYAVARAMQLNPEFGKYCVQTGHEIANHGMRWLDFHELDPEQDKHYVKDSQRLLYEVTGEFPVGVYFGRSTANTPGRLAEDFKEMHKELGTPKLLYSSECYNDDVPYWVDLPYEEDLPDEEKEGMLLVPYNYDCNDGKFHMAPGFTSSAGQLYEQYLKSTFDMLYREGGKMMNIPLHSRITGKAGRAEALRNFMRYISDKEGVWVTTRRSIANHYRATFPYKPGSRAGGGA</sequence>
<dbReference type="GO" id="GO:0005975">
    <property type="term" value="P:carbohydrate metabolic process"/>
    <property type="evidence" value="ECO:0007669"/>
    <property type="project" value="InterPro"/>
</dbReference>
<evidence type="ECO:0000259" key="1">
    <source>
        <dbReference type="PROSITE" id="PS51677"/>
    </source>
</evidence>
<dbReference type="OrthoDB" id="9970124at2759"/>
<organism evidence="2 3">
    <name type="scientific">Sphaerulina musiva (strain SO2202)</name>
    <name type="common">Poplar stem canker fungus</name>
    <name type="synonym">Septoria musiva</name>
    <dbReference type="NCBI Taxonomy" id="692275"/>
    <lineage>
        <taxon>Eukaryota</taxon>
        <taxon>Fungi</taxon>
        <taxon>Dikarya</taxon>
        <taxon>Ascomycota</taxon>
        <taxon>Pezizomycotina</taxon>
        <taxon>Dothideomycetes</taxon>
        <taxon>Dothideomycetidae</taxon>
        <taxon>Mycosphaerellales</taxon>
        <taxon>Mycosphaerellaceae</taxon>
        <taxon>Sphaerulina</taxon>
    </lineage>
</organism>
<dbReference type="HOGENOM" id="CLU_029940_0_0_1"/>
<dbReference type="Proteomes" id="UP000016931">
    <property type="component" value="Unassembled WGS sequence"/>
</dbReference>
<proteinExistence type="predicted"/>
<dbReference type="EMBL" id="KB456261">
    <property type="protein sequence ID" value="EMF15292.1"/>
    <property type="molecule type" value="Genomic_DNA"/>
</dbReference>
<dbReference type="eggNOG" id="ENOG502QS9Q">
    <property type="taxonomic scope" value="Eukaryota"/>
</dbReference>
<keyword evidence="3" id="KW-1185">Reference proteome</keyword>
<feature type="domain" description="NodB homology" evidence="1">
    <location>
        <begin position="72"/>
        <end position="311"/>
    </location>
</feature>
<dbReference type="PANTHER" id="PTHR43123">
    <property type="entry name" value="POLYSACCHARIDE DEACETYLASE-RELATED"/>
    <property type="match status" value="1"/>
</dbReference>
<dbReference type="InterPro" id="IPR011330">
    <property type="entry name" value="Glyco_hydro/deAcase_b/a-brl"/>
</dbReference>
<dbReference type="PROSITE" id="PS51677">
    <property type="entry name" value="NODB"/>
    <property type="match status" value="1"/>
</dbReference>
<dbReference type="InterPro" id="IPR002509">
    <property type="entry name" value="NODB_dom"/>
</dbReference>
<dbReference type="GeneID" id="27899527"/>
<dbReference type="Pfam" id="PF01522">
    <property type="entry name" value="Polysacc_deac_1"/>
    <property type="match status" value="1"/>
</dbReference>
<name>M3B653_SPHMS</name>
<accession>M3B653</accession>
<evidence type="ECO:0000313" key="3">
    <source>
        <dbReference type="Proteomes" id="UP000016931"/>
    </source>
</evidence>
<protein>
    <submittedName>
        <fullName evidence="2">Carbohydrate esterase family 4 protein</fullName>
    </submittedName>
</protein>
<dbReference type="PANTHER" id="PTHR43123:SF3">
    <property type="entry name" value="NODB HOMOLOGY DOMAIN-CONTAINING PROTEIN"/>
    <property type="match status" value="1"/>
</dbReference>
<evidence type="ECO:0000313" key="2">
    <source>
        <dbReference type="EMBL" id="EMF15292.1"/>
    </source>
</evidence>
<dbReference type="GO" id="GO:0016810">
    <property type="term" value="F:hydrolase activity, acting on carbon-nitrogen (but not peptide) bonds"/>
    <property type="evidence" value="ECO:0007669"/>
    <property type="project" value="InterPro"/>
</dbReference>
<dbReference type="RefSeq" id="XP_016763413.1">
    <property type="nucleotide sequence ID" value="XM_016902390.1"/>
</dbReference>
<reference evidence="2 3" key="1">
    <citation type="journal article" date="2012" name="PLoS Pathog.">
        <title>Diverse lifestyles and strategies of plant pathogenesis encoded in the genomes of eighteen Dothideomycetes fungi.</title>
        <authorList>
            <person name="Ohm R.A."/>
            <person name="Feau N."/>
            <person name="Henrissat B."/>
            <person name="Schoch C.L."/>
            <person name="Horwitz B.A."/>
            <person name="Barry K.W."/>
            <person name="Condon B.J."/>
            <person name="Copeland A.C."/>
            <person name="Dhillon B."/>
            <person name="Glaser F."/>
            <person name="Hesse C.N."/>
            <person name="Kosti I."/>
            <person name="LaButti K."/>
            <person name="Lindquist E.A."/>
            <person name="Lucas S."/>
            <person name="Salamov A.A."/>
            <person name="Bradshaw R.E."/>
            <person name="Ciuffetti L."/>
            <person name="Hamelin R.C."/>
            <person name="Kema G.H.J."/>
            <person name="Lawrence C."/>
            <person name="Scott J.A."/>
            <person name="Spatafora J.W."/>
            <person name="Turgeon B.G."/>
            <person name="de Wit P.J.G.M."/>
            <person name="Zhong S."/>
            <person name="Goodwin S.B."/>
            <person name="Grigoriev I.V."/>
        </authorList>
    </citation>
    <scope>NUCLEOTIDE SEQUENCE [LARGE SCALE GENOMIC DNA]</scope>
    <source>
        <strain evidence="2 3">SO2202</strain>
    </source>
</reference>
<dbReference type="STRING" id="692275.M3B653"/>
<dbReference type="Gene3D" id="3.20.20.370">
    <property type="entry name" value="Glycoside hydrolase/deacetylase"/>
    <property type="match status" value="1"/>
</dbReference>
<gene>
    <name evidence="2" type="ORF">SEPMUDRAFT_131010</name>
</gene>
<dbReference type="SUPFAM" id="SSF88713">
    <property type="entry name" value="Glycoside hydrolase/deacetylase"/>
    <property type="match status" value="1"/>
</dbReference>
<dbReference type="OMA" id="GQRHWNM"/>
<dbReference type="AlphaFoldDB" id="M3B653"/>